<feature type="signal peptide" evidence="1">
    <location>
        <begin position="1"/>
        <end position="18"/>
    </location>
</feature>
<keyword evidence="3" id="KW-1185">Reference proteome</keyword>
<evidence type="ECO:0000256" key="1">
    <source>
        <dbReference type="SAM" id="SignalP"/>
    </source>
</evidence>
<evidence type="ECO:0000313" key="2">
    <source>
        <dbReference type="EMBL" id="PWE17435.1"/>
    </source>
</evidence>
<proteinExistence type="predicted"/>
<dbReference type="OrthoDB" id="7172943at2"/>
<dbReference type="EMBL" id="QEXV01000003">
    <property type="protein sequence ID" value="PWE17435.1"/>
    <property type="molecule type" value="Genomic_DNA"/>
</dbReference>
<evidence type="ECO:0008006" key="4">
    <source>
        <dbReference type="Google" id="ProtNLM"/>
    </source>
</evidence>
<reference evidence="3" key="1">
    <citation type="submission" date="2018-05" db="EMBL/GenBank/DDBJ databases">
        <authorList>
            <person name="Liu B.-T."/>
        </authorList>
    </citation>
    <scope>NUCLEOTIDE SEQUENCE [LARGE SCALE GENOMIC DNA]</scope>
    <source>
        <strain evidence="3">WD6-1</strain>
    </source>
</reference>
<dbReference type="Proteomes" id="UP000245168">
    <property type="component" value="Unassembled WGS sequence"/>
</dbReference>
<dbReference type="NCBIfam" id="NF047637">
    <property type="entry name" value="lipo_CC0125"/>
    <property type="match status" value="1"/>
</dbReference>
<keyword evidence="1" id="KW-0732">Signal</keyword>
<dbReference type="AlphaFoldDB" id="A0A2U2BTU2"/>
<organism evidence="2 3">
    <name type="scientific">Marinicauda salina</name>
    <dbReference type="NCBI Taxonomy" id="2135793"/>
    <lineage>
        <taxon>Bacteria</taxon>
        <taxon>Pseudomonadati</taxon>
        <taxon>Pseudomonadota</taxon>
        <taxon>Alphaproteobacteria</taxon>
        <taxon>Maricaulales</taxon>
        <taxon>Maricaulaceae</taxon>
        <taxon>Marinicauda</taxon>
    </lineage>
</organism>
<gene>
    <name evidence="2" type="ORF">DDZ18_07075</name>
</gene>
<name>A0A2U2BTU2_9PROT</name>
<protein>
    <recommendedName>
        <fullName evidence="4">Lipoprotein</fullName>
    </recommendedName>
</protein>
<sequence>MPRLLEAGFLAVLLAACAATQTVYGPAADTERAIGYSEQRIESDRWRVSFTAGPDASAATAERLALRRAAELTLESGNEWFEIVRRASDREGSGDSPVSVGGAVGGAVGSGGYSSSGVGLGVSFSPGRERRTTITLEIIAGSGEAPARPSVYDAREVLSGFTPG</sequence>
<dbReference type="PROSITE" id="PS51257">
    <property type="entry name" value="PROKAR_LIPOPROTEIN"/>
    <property type="match status" value="1"/>
</dbReference>
<evidence type="ECO:0000313" key="3">
    <source>
        <dbReference type="Proteomes" id="UP000245168"/>
    </source>
</evidence>
<comment type="caution">
    <text evidence="2">The sequence shown here is derived from an EMBL/GenBank/DDBJ whole genome shotgun (WGS) entry which is preliminary data.</text>
</comment>
<accession>A0A2U2BTU2</accession>
<feature type="chain" id="PRO_5015402264" description="Lipoprotein" evidence="1">
    <location>
        <begin position="19"/>
        <end position="164"/>
    </location>
</feature>
<dbReference type="RefSeq" id="WP_109252666.1">
    <property type="nucleotide sequence ID" value="NZ_QEXV01000003.1"/>
</dbReference>